<dbReference type="InterPro" id="IPR002110">
    <property type="entry name" value="Ankyrin_rpt"/>
</dbReference>
<dbReference type="GO" id="GO:0031436">
    <property type="term" value="C:BRCA1-BARD1 complex"/>
    <property type="evidence" value="ECO:0007669"/>
    <property type="project" value="TreeGrafter"/>
</dbReference>
<dbReference type="Gene3D" id="1.25.40.20">
    <property type="entry name" value="Ankyrin repeat-containing domain"/>
    <property type="match status" value="1"/>
</dbReference>
<dbReference type="Pfam" id="PF12796">
    <property type="entry name" value="Ank_2"/>
    <property type="match status" value="1"/>
</dbReference>
<dbReference type="EMBL" id="CANHGI010000006">
    <property type="protein sequence ID" value="CAI5456054.1"/>
    <property type="molecule type" value="Genomic_DNA"/>
</dbReference>
<dbReference type="InterPro" id="IPR036770">
    <property type="entry name" value="Ankyrin_rpt-contain_sf"/>
</dbReference>
<dbReference type="PRINTS" id="PR01415">
    <property type="entry name" value="ANKYRIN"/>
</dbReference>
<reference evidence="4" key="1">
    <citation type="submission" date="2022-11" db="EMBL/GenBank/DDBJ databases">
        <authorList>
            <person name="Kikuchi T."/>
        </authorList>
    </citation>
    <scope>NUCLEOTIDE SEQUENCE</scope>
    <source>
        <strain evidence="4">PS1010</strain>
    </source>
</reference>
<keyword evidence="1" id="KW-0677">Repeat</keyword>
<proteinExistence type="predicted"/>
<comment type="caution">
    <text evidence="4">The sequence shown here is derived from an EMBL/GenBank/DDBJ whole genome shotgun (WGS) entry which is preliminary data.</text>
</comment>
<gene>
    <name evidence="4" type="ORF">CAMP_LOCUS18691</name>
</gene>
<dbReference type="OrthoDB" id="5815001at2759"/>
<dbReference type="PANTHER" id="PTHR24171">
    <property type="entry name" value="ANKYRIN REPEAT DOMAIN-CONTAINING PROTEIN 39-RELATED"/>
    <property type="match status" value="1"/>
</dbReference>
<feature type="repeat" description="ANK" evidence="3">
    <location>
        <begin position="29"/>
        <end position="61"/>
    </location>
</feature>
<dbReference type="PROSITE" id="PS50297">
    <property type="entry name" value="ANK_REP_REGION"/>
    <property type="match status" value="2"/>
</dbReference>
<dbReference type="GO" id="GO:0004842">
    <property type="term" value="F:ubiquitin-protein transferase activity"/>
    <property type="evidence" value="ECO:0007669"/>
    <property type="project" value="TreeGrafter"/>
</dbReference>
<dbReference type="SUPFAM" id="SSF48403">
    <property type="entry name" value="Ankyrin repeat"/>
    <property type="match status" value="1"/>
</dbReference>
<name>A0A9P1N9E9_9PELO</name>
<protein>
    <recommendedName>
        <fullName evidence="6">Myotrophin</fullName>
    </recommendedName>
</protein>
<organism evidence="4 5">
    <name type="scientific">Caenorhabditis angaria</name>
    <dbReference type="NCBI Taxonomy" id="860376"/>
    <lineage>
        <taxon>Eukaryota</taxon>
        <taxon>Metazoa</taxon>
        <taxon>Ecdysozoa</taxon>
        <taxon>Nematoda</taxon>
        <taxon>Chromadorea</taxon>
        <taxon>Rhabditida</taxon>
        <taxon>Rhabditina</taxon>
        <taxon>Rhabditomorpha</taxon>
        <taxon>Rhabditoidea</taxon>
        <taxon>Rhabditidae</taxon>
        <taxon>Peloderinae</taxon>
        <taxon>Caenorhabditis</taxon>
    </lineage>
</organism>
<evidence type="ECO:0000256" key="2">
    <source>
        <dbReference type="ARBA" id="ARBA00023043"/>
    </source>
</evidence>
<dbReference type="AlphaFoldDB" id="A0A9P1N9E9"/>
<evidence type="ECO:0000313" key="5">
    <source>
        <dbReference type="Proteomes" id="UP001152747"/>
    </source>
</evidence>
<sequence length="115" mass="12452">MSVAWNVQNGELEVVKELVNADNLNEVYNGRTAIQIASDYGHVNIVEFLIGMGANINDVDRYGITPLLSAVWEGHVAVVKLLLAHGANRNVKAPDGTPLAECTEEQEIKDLLASP</sequence>
<keyword evidence="2 3" id="KW-0040">ANK repeat</keyword>
<dbReference type="Proteomes" id="UP001152747">
    <property type="component" value="Unassembled WGS sequence"/>
</dbReference>
<accession>A0A9P1N9E9</accession>
<dbReference type="GO" id="GO:0070531">
    <property type="term" value="C:BRCA1-A complex"/>
    <property type="evidence" value="ECO:0007669"/>
    <property type="project" value="TreeGrafter"/>
</dbReference>
<dbReference type="PROSITE" id="PS50088">
    <property type="entry name" value="ANK_REPEAT"/>
    <property type="match status" value="2"/>
</dbReference>
<evidence type="ECO:0008006" key="6">
    <source>
        <dbReference type="Google" id="ProtNLM"/>
    </source>
</evidence>
<feature type="repeat" description="ANK" evidence="3">
    <location>
        <begin position="62"/>
        <end position="94"/>
    </location>
</feature>
<dbReference type="SMART" id="SM00248">
    <property type="entry name" value="ANK"/>
    <property type="match status" value="2"/>
</dbReference>
<evidence type="ECO:0000313" key="4">
    <source>
        <dbReference type="EMBL" id="CAI5456054.1"/>
    </source>
</evidence>
<keyword evidence="5" id="KW-1185">Reference proteome</keyword>
<dbReference type="GO" id="GO:0085020">
    <property type="term" value="P:protein K6-linked ubiquitination"/>
    <property type="evidence" value="ECO:0007669"/>
    <property type="project" value="TreeGrafter"/>
</dbReference>
<evidence type="ECO:0000256" key="1">
    <source>
        <dbReference type="ARBA" id="ARBA00022737"/>
    </source>
</evidence>
<dbReference type="PANTHER" id="PTHR24171:SF8">
    <property type="entry name" value="BRCA1-ASSOCIATED RING DOMAIN PROTEIN 1"/>
    <property type="match status" value="1"/>
</dbReference>
<evidence type="ECO:0000256" key="3">
    <source>
        <dbReference type="PROSITE-ProRule" id="PRU00023"/>
    </source>
</evidence>